<dbReference type="InterPro" id="IPR013785">
    <property type="entry name" value="Aldolase_TIM"/>
</dbReference>
<dbReference type="AlphaFoldDB" id="A0A3A4AAN7"/>
<dbReference type="SUPFAM" id="SSF102114">
    <property type="entry name" value="Radical SAM enzymes"/>
    <property type="match status" value="1"/>
</dbReference>
<proteinExistence type="predicted"/>
<keyword evidence="3" id="KW-0408">Iron</keyword>
<keyword evidence="2" id="KW-0479">Metal-binding</keyword>
<dbReference type="GO" id="GO:0051536">
    <property type="term" value="F:iron-sulfur cluster binding"/>
    <property type="evidence" value="ECO:0007669"/>
    <property type="project" value="UniProtKB-KW"/>
</dbReference>
<dbReference type="PANTHER" id="PTHR11228">
    <property type="entry name" value="RADICAL SAM DOMAIN PROTEIN"/>
    <property type="match status" value="1"/>
</dbReference>
<dbReference type="CDD" id="cd01335">
    <property type="entry name" value="Radical_SAM"/>
    <property type="match status" value="1"/>
</dbReference>
<dbReference type="EMBL" id="QZEY01000017">
    <property type="protein sequence ID" value="RJL23897.1"/>
    <property type="molecule type" value="Genomic_DNA"/>
</dbReference>
<evidence type="ECO:0000313" key="7">
    <source>
        <dbReference type="Proteomes" id="UP000265768"/>
    </source>
</evidence>
<dbReference type="SFLD" id="SFLDS00029">
    <property type="entry name" value="Radical_SAM"/>
    <property type="match status" value="1"/>
</dbReference>
<name>A0A3A4AAN7_9ACTN</name>
<dbReference type="GO" id="GO:0046872">
    <property type="term" value="F:metal ion binding"/>
    <property type="evidence" value="ECO:0007669"/>
    <property type="project" value="UniProtKB-KW"/>
</dbReference>
<dbReference type="Proteomes" id="UP000265768">
    <property type="component" value="Unassembled WGS sequence"/>
</dbReference>
<keyword evidence="1" id="KW-0949">S-adenosyl-L-methionine</keyword>
<comment type="caution">
    <text evidence="6">The sequence shown here is derived from an EMBL/GenBank/DDBJ whole genome shotgun (WGS) entry which is preliminary data.</text>
</comment>
<dbReference type="PANTHER" id="PTHR11228:SF7">
    <property type="entry name" value="PQQA PEPTIDE CYCLASE"/>
    <property type="match status" value="1"/>
</dbReference>
<gene>
    <name evidence="6" type="ORF">D5H75_31145</name>
</gene>
<evidence type="ECO:0000256" key="1">
    <source>
        <dbReference type="ARBA" id="ARBA00022691"/>
    </source>
</evidence>
<sequence length="513" mass="56248">MIEHQMLAALARLGVARIHSVRAGHACNSSSTHSIVLLPPGQEHSADQGLEPGEEYFGDHPFLAAGGEAKLRYYSAVLAGLNEPEARRVADHVLERAGLDRAADCSGLYDDILPRPRERWTGRLDQEFLRELAVFLDQPGVAIVGSGDGHDPHHDPAQIALYGVLRPRREVITRKDVDPVTGESWWVMYDSADGTRVRFSLDLDAIRAGSVPDGYRHTFGGYVPSRSPFPELVDVKLTDRCPYEADCGFCYMASTVAGQEGRPHDIAKILDVLAGMGVFEVAFGGGEPTAMPRFGQILAATRSRGITPNFTTKNYGWLRRPDKVEQWLGQAGAVAFSVNSIAEAQRFVSCLQDYQRNVKDEVTARGQRLGEITVQTIPEVAGPQTLRHILSQAKGRFRVTLLGYKATGRGRDHPSSRGRRPGWWIDTVQAAGLTCVGIDTVLAAQSREQLTAAEIPSWMFQTEEGRFSAYVDAVTARMGPSSFCPPEQMSALDLSRPTAELIDRFAGVYRAFA</sequence>
<evidence type="ECO:0000256" key="4">
    <source>
        <dbReference type="ARBA" id="ARBA00023014"/>
    </source>
</evidence>
<evidence type="ECO:0000256" key="3">
    <source>
        <dbReference type="ARBA" id="ARBA00023004"/>
    </source>
</evidence>
<dbReference type="OrthoDB" id="9810775at2"/>
<keyword evidence="7" id="KW-1185">Reference proteome</keyword>
<dbReference type="GO" id="GO:0003824">
    <property type="term" value="F:catalytic activity"/>
    <property type="evidence" value="ECO:0007669"/>
    <property type="project" value="InterPro"/>
</dbReference>
<reference evidence="6 7" key="1">
    <citation type="submission" date="2018-09" db="EMBL/GenBank/DDBJ databases">
        <title>YIM 75507 draft genome.</title>
        <authorList>
            <person name="Tang S."/>
            <person name="Feng Y."/>
        </authorList>
    </citation>
    <scope>NUCLEOTIDE SEQUENCE [LARGE SCALE GENOMIC DNA]</scope>
    <source>
        <strain evidence="6 7">YIM 75507</strain>
    </source>
</reference>
<dbReference type="GO" id="GO:0006783">
    <property type="term" value="P:heme biosynthetic process"/>
    <property type="evidence" value="ECO:0007669"/>
    <property type="project" value="TreeGrafter"/>
</dbReference>
<dbReference type="InterPro" id="IPR007197">
    <property type="entry name" value="rSAM"/>
</dbReference>
<evidence type="ECO:0000256" key="2">
    <source>
        <dbReference type="ARBA" id="ARBA00022723"/>
    </source>
</evidence>
<keyword evidence="4" id="KW-0411">Iron-sulfur</keyword>
<protein>
    <submittedName>
        <fullName evidence="6">Radical SAM protein</fullName>
    </submittedName>
</protein>
<dbReference type="InterPro" id="IPR050377">
    <property type="entry name" value="Radical_SAM_PqqE_MftC-like"/>
</dbReference>
<feature type="domain" description="Radical SAM core" evidence="5">
    <location>
        <begin position="236"/>
        <end position="344"/>
    </location>
</feature>
<dbReference type="InterPro" id="IPR058240">
    <property type="entry name" value="rSAM_sf"/>
</dbReference>
<dbReference type="RefSeq" id="WP_119930153.1">
    <property type="nucleotide sequence ID" value="NZ_QZEY01000017.1"/>
</dbReference>
<organism evidence="6 7">
    <name type="scientific">Bailinhaonella thermotolerans</name>
    <dbReference type="NCBI Taxonomy" id="1070861"/>
    <lineage>
        <taxon>Bacteria</taxon>
        <taxon>Bacillati</taxon>
        <taxon>Actinomycetota</taxon>
        <taxon>Actinomycetes</taxon>
        <taxon>Streptosporangiales</taxon>
        <taxon>Streptosporangiaceae</taxon>
        <taxon>Bailinhaonella</taxon>
    </lineage>
</organism>
<dbReference type="Pfam" id="PF04055">
    <property type="entry name" value="Radical_SAM"/>
    <property type="match status" value="1"/>
</dbReference>
<evidence type="ECO:0000313" key="6">
    <source>
        <dbReference type="EMBL" id="RJL23897.1"/>
    </source>
</evidence>
<evidence type="ECO:0000259" key="5">
    <source>
        <dbReference type="Pfam" id="PF04055"/>
    </source>
</evidence>
<accession>A0A3A4AAN7</accession>
<dbReference type="Gene3D" id="3.20.20.70">
    <property type="entry name" value="Aldolase class I"/>
    <property type="match status" value="1"/>
</dbReference>